<dbReference type="InterPro" id="IPR050155">
    <property type="entry name" value="HAD-like_hydrolase_sf"/>
</dbReference>
<dbReference type="OMA" id="GDNNHDL"/>
<protein>
    <submittedName>
        <fullName evidence="1">Uncharacterized protein</fullName>
    </submittedName>
</protein>
<organism evidence="1 2">
    <name type="scientific">Patiria miniata</name>
    <name type="common">Bat star</name>
    <name type="synonym">Asterina miniata</name>
    <dbReference type="NCBI Taxonomy" id="46514"/>
    <lineage>
        <taxon>Eukaryota</taxon>
        <taxon>Metazoa</taxon>
        <taxon>Echinodermata</taxon>
        <taxon>Eleutherozoa</taxon>
        <taxon>Asterozoa</taxon>
        <taxon>Asteroidea</taxon>
        <taxon>Valvatacea</taxon>
        <taxon>Valvatida</taxon>
        <taxon>Asterinidae</taxon>
        <taxon>Patiria</taxon>
    </lineage>
</organism>
<dbReference type="AlphaFoldDB" id="A0A914A1N1"/>
<dbReference type="PANTHER" id="PTHR43434:SF22">
    <property type="entry name" value="PHOSPHOGLYCOLATE PHOSPHATASE"/>
    <property type="match status" value="1"/>
</dbReference>
<dbReference type="GO" id="GO:0006281">
    <property type="term" value="P:DNA repair"/>
    <property type="evidence" value="ECO:0007669"/>
    <property type="project" value="TreeGrafter"/>
</dbReference>
<name>A0A914A1N1_PATMI</name>
<dbReference type="RefSeq" id="XP_038057737.1">
    <property type="nucleotide sequence ID" value="XM_038201809.1"/>
</dbReference>
<dbReference type="PANTHER" id="PTHR43434">
    <property type="entry name" value="PHOSPHOGLYCOLATE PHOSPHATASE"/>
    <property type="match status" value="1"/>
</dbReference>
<proteinExistence type="predicted"/>
<dbReference type="Pfam" id="PF00702">
    <property type="entry name" value="Hydrolase"/>
    <property type="match status" value="1"/>
</dbReference>
<dbReference type="SFLD" id="SFLDS00003">
    <property type="entry name" value="Haloacid_Dehalogenase"/>
    <property type="match status" value="1"/>
</dbReference>
<dbReference type="SFLD" id="SFLDG01129">
    <property type="entry name" value="C1.5:_HAD__Beta-PGM__Phosphata"/>
    <property type="match status" value="1"/>
</dbReference>
<dbReference type="Gene3D" id="3.40.50.1000">
    <property type="entry name" value="HAD superfamily/HAD-like"/>
    <property type="match status" value="1"/>
</dbReference>
<accession>A0A914A1N1</accession>
<dbReference type="GO" id="GO:0008967">
    <property type="term" value="F:phosphoglycolate phosphatase activity"/>
    <property type="evidence" value="ECO:0007669"/>
    <property type="project" value="TreeGrafter"/>
</dbReference>
<keyword evidence="2" id="KW-1185">Reference proteome</keyword>
<sequence>MPSISTRFAKLSTSVSSAVRRKVDCWRRGEVKRVVIFDKDGTLINIHTQWAPWIRNVVASIEAKTDLTISTQAFSELSFDDETGKVLPGILGEGTMEMIKDCLSSILQKEGAISRSEADQVVDACLEECSSLKSGVIQPIGDVGELFRRLKRRGYQIAINTSDSREVTLRTLHLLGVSQLVDAVVCGDDDWMIVKPHPVSAFTICAGLGVQPKNAVMIGDSPCDVQLGTNAKLGCAIGVLTGIAPRKALEADGHLVVQDVIEAVDLILSNTDLKQTSKSASTPCTQQCPVVLPQTLQC</sequence>
<dbReference type="OrthoDB" id="269227at2759"/>
<dbReference type="InterPro" id="IPR036412">
    <property type="entry name" value="HAD-like_sf"/>
</dbReference>
<dbReference type="InterPro" id="IPR023214">
    <property type="entry name" value="HAD_sf"/>
</dbReference>
<evidence type="ECO:0000313" key="2">
    <source>
        <dbReference type="Proteomes" id="UP000887568"/>
    </source>
</evidence>
<reference evidence="1" key="1">
    <citation type="submission" date="2022-11" db="UniProtKB">
        <authorList>
            <consortium name="EnsemblMetazoa"/>
        </authorList>
    </citation>
    <scope>IDENTIFICATION</scope>
</reference>
<dbReference type="Proteomes" id="UP000887568">
    <property type="component" value="Unplaced"/>
</dbReference>
<dbReference type="InterPro" id="IPR023198">
    <property type="entry name" value="PGP-like_dom2"/>
</dbReference>
<dbReference type="EnsemblMetazoa" id="XM_038201809.1">
    <property type="protein sequence ID" value="XP_038057737.1"/>
    <property type="gene ID" value="LOC119729231"/>
</dbReference>
<dbReference type="Gene3D" id="1.10.150.240">
    <property type="entry name" value="Putative phosphatase, domain 2"/>
    <property type="match status" value="1"/>
</dbReference>
<dbReference type="GeneID" id="119729231"/>
<evidence type="ECO:0000313" key="1">
    <source>
        <dbReference type="EnsemblMetazoa" id="XP_038057737.1"/>
    </source>
</evidence>
<dbReference type="SUPFAM" id="SSF56784">
    <property type="entry name" value="HAD-like"/>
    <property type="match status" value="1"/>
</dbReference>